<evidence type="ECO:0000256" key="2">
    <source>
        <dbReference type="ARBA" id="ARBA00022741"/>
    </source>
</evidence>
<evidence type="ECO:0000313" key="8">
    <source>
        <dbReference type="Proteomes" id="UP000424527"/>
    </source>
</evidence>
<dbReference type="PROSITE" id="PS51720">
    <property type="entry name" value="G_AIG1"/>
    <property type="match status" value="1"/>
</dbReference>
<gene>
    <name evidence="7" type="ORF">D5F01_LYC18079</name>
</gene>
<dbReference type="PANTHER" id="PTHR10903">
    <property type="entry name" value="GTPASE, IMAP FAMILY MEMBER-RELATED"/>
    <property type="match status" value="1"/>
</dbReference>
<evidence type="ECO:0000256" key="5">
    <source>
        <dbReference type="SAM" id="Phobius"/>
    </source>
</evidence>
<evidence type="ECO:0000259" key="6">
    <source>
        <dbReference type="PROSITE" id="PS51720"/>
    </source>
</evidence>
<dbReference type="PANTHER" id="PTHR10903:SF188">
    <property type="entry name" value="GTPASE IMAP FAMILY MEMBER 2-LIKE-RELATED"/>
    <property type="match status" value="1"/>
</dbReference>
<evidence type="ECO:0000256" key="1">
    <source>
        <dbReference type="ARBA" id="ARBA00008535"/>
    </source>
</evidence>
<dbReference type="AlphaFoldDB" id="A0A6G0HUJ7"/>
<feature type="transmembrane region" description="Helical" evidence="5">
    <location>
        <begin position="274"/>
        <end position="296"/>
    </location>
</feature>
<feature type="region of interest" description="Disordered" evidence="4">
    <location>
        <begin position="216"/>
        <end position="242"/>
    </location>
</feature>
<keyword evidence="5" id="KW-0812">Transmembrane</keyword>
<comment type="similarity">
    <text evidence="1">Belongs to the TRAFAC class TrmE-Era-EngA-EngB-Septin-like GTPase superfamily. AIG1/Toc34/Toc159-like paraseptin GTPase family. IAN subfamily.</text>
</comment>
<accession>A0A6G0HUJ7</accession>
<name>A0A6G0HUJ7_LARCR</name>
<reference evidence="7 8" key="1">
    <citation type="submission" date="2019-07" db="EMBL/GenBank/DDBJ databases">
        <title>Chromosome genome assembly for large yellow croaker.</title>
        <authorList>
            <person name="Xiao S."/>
        </authorList>
    </citation>
    <scope>NUCLEOTIDE SEQUENCE [LARGE SCALE GENOMIC DNA]</scope>
    <source>
        <strain evidence="7">JMULYC20181020</strain>
        <tissue evidence="7">Muscle</tissue>
    </source>
</reference>
<dbReference type="GO" id="GO:0005525">
    <property type="term" value="F:GTP binding"/>
    <property type="evidence" value="ECO:0007669"/>
    <property type="project" value="UniProtKB-KW"/>
</dbReference>
<dbReference type="InterPro" id="IPR006703">
    <property type="entry name" value="G_AIG1"/>
</dbReference>
<feature type="domain" description="AIG1-type G" evidence="6">
    <location>
        <begin position="17"/>
        <end position="212"/>
    </location>
</feature>
<dbReference type="Proteomes" id="UP000424527">
    <property type="component" value="Unassembled WGS sequence"/>
</dbReference>
<dbReference type="Gene3D" id="3.40.50.300">
    <property type="entry name" value="P-loop containing nucleotide triphosphate hydrolases"/>
    <property type="match status" value="1"/>
</dbReference>
<protein>
    <submittedName>
        <fullName evidence="7">GTPase IMAP family member 4 Immunity-associated nucleotide 1 protein</fullName>
    </submittedName>
</protein>
<dbReference type="Pfam" id="PF04548">
    <property type="entry name" value="AIG1"/>
    <property type="match status" value="1"/>
</dbReference>
<keyword evidence="5" id="KW-0472">Membrane</keyword>
<dbReference type="SMR" id="A0A6G0HUJ7"/>
<dbReference type="InterPro" id="IPR027417">
    <property type="entry name" value="P-loop_NTPase"/>
</dbReference>
<keyword evidence="5" id="KW-1133">Transmembrane helix</keyword>
<keyword evidence="3" id="KW-0342">GTP-binding</keyword>
<proteinExistence type="inferred from homology"/>
<organism evidence="7 8">
    <name type="scientific">Larimichthys crocea</name>
    <name type="common">Large yellow croaker</name>
    <name type="synonym">Pseudosciaena crocea</name>
    <dbReference type="NCBI Taxonomy" id="215358"/>
    <lineage>
        <taxon>Eukaryota</taxon>
        <taxon>Metazoa</taxon>
        <taxon>Chordata</taxon>
        <taxon>Craniata</taxon>
        <taxon>Vertebrata</taxon>
        <taxon>Euteleostomi</taxon>
        <taxon>Actinopterygii</taxon>
        <taxon>Neopterygii</taxon>
        <taxon>Teleostei</taxon>
        <taxon>Neoteleostei</taxon>
        <taxon>Acanthomorphata</taxon>
        <taxon>Eupercaria</taxon>
        <taxon>Sciaenidae</taxon>
        <taxon>Larimichthys</taxon>
    </lineage>
</organism>
<evidence type="ECO:0000256" key="4">
    <source>
        <dbReference type="SAM" id="MobiDB-lite"/>
    </source>
</evidence>
<evidence type="ECO:0000256" key="3">
    <source>
        <dbReference type="ARBA" id="ARBA00023134"/>
    </source>
</evidence>
<dbReference type="SUPFAM" id="SSF52540">
    <property type="entry name" value="P-loop containing nucleoside triphosphate hydrolases"/>
    <property type="match status" value="1"/>
</dbReference>
<comment type="caution">
    <text evidence="7">The sequence shown here is derived from an EMBL/GenBank/DDBJ whole genome shotgun (WGS) entry which is preliminary data.</text>
</comment>
<dbReference type="EMBL" id="REGW02000018">
    <property type="protein sequence ID" value="KAE8282691.1"/>
    <property type="molecule type" value="Genomic_DNA"/>
</dbReference>
<dbReference type="InterPro" id="IPR045058">
    <property type="entry name" value="GIMA/IAN/Toc"/>
</dbReference>
<keyword evidence="8" id="KW-1185">Reference proteome</keyword>
<feature type="transmembrane region" description="Helical" evidence="5">
    <location>
        <begin position="248"/>
        <end position="268"/>
    </location>
</feature>
<evidence type="ECO:0000313" key="7">
    <source>
        <dbReference type="EMBL" id="KAE8282691.1"/>
    </source>
</evidence>
<sequence>MSCFYKMDCEVPLMPTKPEIRIVLLGRYGKGKSSSAKTIQGQPEVIGPTETCQEKTVVIDGQKVVVVDTPGLFRCVPDPEKEKEKERVVTEMKKSIKHGGLHVFLIVISSCDTFTKEEEDTVEIICRTFGKTTLTFSMVLFTYRNEVRGKIEDRLNVKVWRNLIIQCRWNYHSFENEVQDPKQVTDLLQKINSMIEANRGRCYTHEMLQDAEKALEIKDNEKKEQEEKEEKEEKENLKENETDSRRNFIRTTAFLGAGGGCLMGYLFGGGTVTSSTLAAAGGLVGVLLAGGSARLMTVKNLCKCKT</sequence>
<keyword evidence="2" id="KW-0547">Nucleotide-binding</keyword>